<reference evidence="2 3" key="1">
    <citation type="submission" date="2020-08" db="EMBL/GenBank/DDBJ databases">
        <title>Sequencing the genomes of 1000 actinobacteria strains.</title>
        <authorList>
            <person name="Klenk H.-P."/>
        </authorList>
    </citation>
    <scope>NUCLEOTIDE SEQUENCE [LARGE SCALE GENOMIC DNA]</scope>
    <source>
        <strain evidence="2 3">DSM 46659</strain>
    </source>
</reference>
<dbReference type="InterPro" id="IPR012296">
    <property type="entry name" value="Nuclease_put_TT1808"/>
</dbReference>
<dbReference type="InterPro" id="IPR008538">
    <property type="entry name" value="Uma2"/>
</dbReference>
<keyword evidence="2" id="KW-0378">Hydrolase</keyword>
<accession>A0A7X0D6Z0</accession>
<keyword evidence="2" id="KW-0540">Nuclease</keyword>
<keyword evidence="3" id="KW-1185">Reference proteome</keyword>
<name>A0A7X0D6Z0_9ACTN</name>
<evidence type="ECO:0000313" key="2">
    <source>
        <dbReference type="EMBL" id="MBB6173780.1"/>
    </source>
</evidence>
<dbReference type="AlphaFoldDB" id="A0A7X0D6Z0"/>
<dbReference type="Proteomes" id="UP000546642">
    <property type="component" value="Unassembled WGS sequence"/>
</dbReference>
<dbReference type="PANTHER" id="PTHR35400">
    <property type="entry name" value="SLR1083 PROTEIN"/>
    <property type="match status" value="1"/>
</dbReference>
<dbReference type="InterPro" id="IPR011335">
    <property type="entry name" value="Restrct_endonuc-II-like"/>
</dbReference>
<dbReference type="Pfam" id="PF05685">
    <property type="entry name" value="Uma2"/>
    <property type="match status" value="1"/>
</dbReference>
<dbReference type="GO" id="GO:0004519">
    <property type="term" value="F:endonuclease activity"/>
    <property type="evidence" value="ECO:0007669"/>
    <property type="project" value="UniProtKB-KW"/>
</dbReference>
<dbReference type="Gene3D" id="3.90.1570.10">
    <property type="entry name" value="tt1808, chain A"/>
    <property type="match status" value="1"/>
</dbReference>
<evidence type="ECO:0000259" key="1">
    <source>
        <dbReference type="Pfam" id="PF05685"/>
    </source>
</evidence>
<dbReference type="EMBL" id="JACHDS010000001">
    <property type="protein sequence ID" value="MBB6173780.1"/>
    <property type="molecule type" value="Genomic_DNA"/>
</dbReference>
<feature type="domain" description="Putative restriction endonuclease" evidence="1">
    <location>
        <begin position="22"/>
        <end position="186"/>
    </location>
</feature>
<dbReference type="RefSeq" id="WP_184077384.1">
    <property type="nucleotide sequence ID" value="NZ_JACHDS010000001.1"/>
</dbReference>
<dbReference type="SUPFAM" id="SSF52980">
    <property type="entry name" value="Restriction endonuclease-like"/>
    <property type="match status" value="1"/>
</dbReference>
<keyword evidence="2" id="KW-0255">Endonuclease</keyword>
<dbReference type="PANTHER" id="PTHR35400:SF3">
    <property type="entry name" value="SLL1072 PROTEIN"/>
    <property type="match status" value="1"/>
</dbReference>
<organism evidence="2 3">
    <name type="scientific">Nocardiopsis mwathae</name>
    <dbReference type="NCBI Taxonomy" id="1472723"/>
    <lineage>
        <taxon>Bacteria</taxon>
        <taxon>Bacillati</taxon>
        <taxon>Actinomycetota</taxon>
        <taxon>Actinomycetes</taxon>
        <taxon>Streptosporangiales</taxon>
        <taxon>Nocardiopsidaceae</taxon>
        <taxon>Nocardiopsis</taxon>
    </lineage>
</organism>
<protein>
    <submittedName>
        <fullName evidence="2">Uma2 family endonuclease</fullName>
    </submittedName>
</protein>
<evidence type="ECO:0000313" key="3">
    <source>
        <dbReference type="Proteomes" id="UP000546642"/>
    </source>
</evidence>
<proteinExistence type="predicted"/>
<sequence length="195" mass="21738">MAEATPYEGFSKADRMLRTWQELDVPDGWRAEIVDGKITIMAPPSKPHNFIAHLLHRALTKAAPDDLGVFQTLGVGIPVLGEVYIPDLVVIPEDAVEGDPSNPHPAEDALLVVEIVSKSSADADRKKKLWGYAHAPVPLYLLIDRWAEEGPAAFLYEDPKNGAYLKRTTVRFGDPLYLPEPFDLEIDTKRFPRPE</sequence>
<gene>
    <name evidence="2" type="ORF">HNR23_003840</name>
</gene>
<comment type="caution">
    <text evidence="2">The sequence shown here is derived from an EMBL/GenBank/DDBJ whole genome shotgun (WGS) entry which is preliminary data.</text>
</comment>
<dbReference type="CDD" id="cd06260">
    <property type="entry name" value="DUF820-like"/>
    <property type="match status" value="1"/>
</dbReference>